<dbReference type="Proteomes" id="UP000253606">
    <property type="component" value="Chromosome"/>
</dbReference>
<accession>A0A2Z5FZE2</accession>
<gene>
    <name evidence="1" type="ORF">ACPOL_2792</name>
</gene>
<keyword evidence="2" id="KW-1185">Reference proteome</keyword>
<proteinExistence type="predicted"/>
<dbReference type="KEGG" id="abas:ACPOL_2792"/>
<dbReference type="AlphaFoldDB" id="A0A2Z5FZE2"/>
<organism evidence="1 2">
    <name type="scientific">Acidisarcina polymorpha</name>
    <dbReference type="NCBI Taxonomy" id="2211140"/>
    <lineage>
        <taxon>Bacteria</taxon>
        <taxon>Pseudomonadati</taxon>
        <taxon>Acidobacteriota</taxon>
        <taxon>Terriglobia</taxon>
        <taxon>Terriglobales</taxon>
        <taxon>Acidobacteriaceae</taxon>
        <taxon>Acidisarcina</taxon>
    </lineage>
</organism>
<dbReference type="EMBL" id="CP030840">
    <property type="protein sequence ID" value="AXC12100.1"/>
    <property type="molecule type" value="Genomic_DNA"/>
</dbReference>
<sequence length="62" mass="7197">MINIYQIRESDIERRKITKDDGTYFAMVKGFDMVASLSLEDDFDLCSIRSVPGRTSQRRTGY</sequence>
<reference evidence="1 2" key="1">
    <citation type="journal article" date="2018" name="Front. Microbiol.">
        <title>Hydrolytic Capabilities as a Key to Environmental Success: Chitinolytic and Cellulolytic Acidobacteria From Acidic Sub-arctic Soils and Boreal Peatlands.</title>
        <authorList>
            <person name="Belova S.E."/>
            <person name="Ravin N.V."/>
            <person name="Pankratov T.A."/>
            <person name="Rakitin A.L."/>
            <person name="Ivanova A.A."/>
            <person name="Beletsky A.V."/>
            <person name="Mardanov A.V."/>
            <person name="Sinninghe Damste J.S."/>
            <person name="Dedysh S.N."/>
        </authorList>
    </citation>
    <scope>NUCLEOTIDE SEQUENCE [LARGE SCALE GENOMIC DNA]</scope>
    <source>
        <strain evidence="1 2">SBC82</strain>
    </source>
</reference>
<evidence type="ECO:0000313" key="2">
    <source>
        <dbReference type="Proteomes" id="UP000253606"/>
    </source>
</evidence>
<name>A0A2Z5FZE2_9BACT</name>
<evidence type="ECO:0000313" key="1">
    <source>
        <dbReference type="EMBL" id="AXC12100.1"/>
    </source>
</evidence>
<protein>
    <submittedName>
        <fullName evidence="1">Uncharacterized protein</fullName>
    </submittedName>
</protein>